<gene>
    <name evidence="2" type="ORF">GCM10020369_09130</name>
</gene>
<keyword evidence="1 2" id="KW-0808">Transferase</keyword>
<dbReference type="InterPro" id="IPR044855">
    <property type="entry name" value="CoA-Trfase_III_dom3_sf"/>
</dbReference>
<evidence type="ECO:0000313" key="2">
    <source>
        <dbReference type="EMBL" id="GAA3383402.1"/>
    </source>
</evidence>
<keyword evidence="3" id="KW-1185">Reference proteome</keyword>
<dbReference type="Gene3D" id="3.30.1540.10">
    <property type="entry name" value="formyl-coa transferase, domain 3"/>
    <property type="match status" value="2"/>
</dbReference>
<dbReference type="Proteomes" id="UP001501676">
    <property type="component" value="Unassembled WGS sequence"/>
</dbReference>
<dbReference type="PANTHER" id="PTHR48207:SF4">
    <property type="entry name" value="BLL6097 PROTEIN"/>
    <property type="match status" value="1"/>
</dbReference>
<dbReference type="Pfam" id="PF02515">
    <property type="entry name" value="CoA_transf_3"/>
    <property type="match status" value="2"/>
</dbReference>
<comment type="caution">
    <text evidence="2">The sequence shown here is derived from an EMBL/GenBank/DDBJ whole genome shotgun (WGS) entry which is preliminary data.</text>
</comment>
<dbReference type="SUPFAM" id="SSF89796">
    <property type="entry name" value="CoA-transferase family III (CaiB/BaiF)"/>
    <property type="match status" value="2"/>
</dbReference>
<dbReference type="InterPro" id="IPR023606">
    <property type="entry name" value="CoA-Trfase_III_dom_1_sf"/>
</dbReference>
<reference evidence="3" key="1">
    <citation type="journal article" date="2019" name="Int. J. Syst. Evol. Microbiol.">
        <title>The Global Catalogue of Microorganisms (GCM) 10K type strain sequencing project: providing services to taxonomists for standard genome sequencing and annotation.</title>
        <authorList>
            <consortium name="The Broad Institute Genomics Platform"/>
            <consortium name="The Broad Institute Genome Sequencing Center for Infectious Disease"/>
            <person name="Wu L."/>
            <person name="Ma J."/>
        </authorList>
    </citation>
    <scope>NUCLEOTIDE SEQUENCE [LARGE SCALE GENOMIC DNA]</scope>
    <source>
        <strain evidence="3">JCM 9458</strain>
    </source>
</reference>
<dbReference type="Gene3D" id="3.40.50.10540">
    <property type="entry name" value="Crotonobetainyl-coa:carnitine coa-transferase, domain 1"/>
    <property type="match status" value="2"/>
</dbReference>
<dbReference type="EMBL" id="BAAAYN010000005">
    <property type="protein sequence ID" value="GAA3383402.1"/>
    <property type="molecule type" value="Genomic_DNA"/>
</dbReference>
<dbReference type="RefSeq" id="WP_345726675.1">
    <property type="nucleotide sequence ID" value="NZ_BAAAYN010000005.1"/>
</dbReference>
<dbReference type="GO" id="GO:0016740">
    <property type="term" value="F:transferase activity"/>
    <property type="evidence" value="ECO:0007669"/>
    <property type="project" value="UniProtKB-KW"/>
</dbReference>
<name>A0ABP6SS53_9ACTN</name>
<accession>A0ABP6SS53</accession>
<dbReference type="InterPro" id="IPR003673">
    <property type="entry name" value="CoA-Trfase_fam_III"/>
</dbReference>
<dbReference type="PANTHER" id="PTHR48207">
    <property type="entry name" value="SUCCINATE--HYDROXYMETHYLGLUTARATE COA-TRANSFERASE"/>
    <property type="match status" value="1"/>
</dbReference>
<evidence type="ECO:0000256" key="1">
    <source>
        <dbReference type="ARBA" id="ARBA00022679"/>
    </source>
</evidence>
<evidence type="ECO:0000313" key="3">
    <source>
        <dbReference type="Proteomes" id="UP001501676"/>
    </source>
</evidence>
<protein>
    <submittedName>
        <fullName evidence="2">CoA transferase</fullName>
    </submittedName>
</protein>
<organism evidence="2 3">
    <name type="scientific">Cryptosporangium minutisporangium</name>
    <dbReference type="NCBI Taxonomy" id="113569"/>
    <lineage>
        <taxon>Bacteria</taxon>
        <taxon>Bacillati</taxon>
        <taxon>Actinomycetota</taxon>
        <taxon>Actinomycetes</taxon>
        <taxon>Cryptosporangiales</taxon>
        <taxon>Cryptosporangiaceae</taxon>
        <taxon>Cryptosporangium</taxon>
    </lineage>
</organism>
<proteinExistence type="predicted"/>
<dbReference type="InterPro" id="IPR050483">
    <property type="entry name" value="CoA-transferase_III_domain"/>
</dbReference>
<sequence>MPSAPLVEDFRVLDLTTGIAGGYATKLLVDAGADVVKVEPDGGDPLRRWTACGADPGEGGSALFGFLAAGKRSVPGPALDALIGGADLLVESGQLDDAELARVRAAHPQLDVLSITPFGRTGPWANRPATEFTLQALAGSIGGRGYPDRPPVQAGGLLGEWIAGSYAGATALALRTGSRRGRGGEHADLSMCECLCVATSLYAPVTARLAGRRPAGRSVEIPSVERSADGWVGFCTITGQMFADFLVMIGRPDLQDDPGIVDPVRRRERAAEFRKAIEEWTTGLPTAAIEEIASAFRIPVSPLGTPATVMDNAQFAARGVFVPNAAGTLRQPRRPYLVDGDAGPLPGPVPRPGEHRVAWTSRRQDPGRPDGAPLDGVRVIDLTMFWAGPAASQLLAGFGADVIKVESAARPDGMRFTSTRTPDVDGWWEWGGVFHGTNAGKRGVTLDLGTAEGRELLLALAADADVLIENYSPRVLDQFGIDAAAIRAVNPRASLVRMPAFGLDGPWRDRTGFAQTMEQATGLAWLTGHADDPPLVLKGPCDPVAGAHAAVAVLAALESAERQGIGVFVEVPMVESALNVAAQLVLEYQAYGAEPARDGNRGPAAAPQGVYRASSAAGDDEWLAVAVATDEQWRALRRVMGGPPWSDDLDTAARRRAAADLLDARLGEWTAGRDAAAAAELLVAAGVPAARVVPPPDVLDNPQHRARGFAETLDHPVVGVLELPGLPVRFASRRTPWFQRPAPTLGQHNAEVLDVDVARLEQLRSDGVIGDRLLTEGPR</sequence>